<dbReference type="EMBL" id="JAAAUQ010000372">
    <property type="protein sequence ID" value="KAF9150877.1"/>
    <property type="molecule type" value="Genomic_DNA"/>
</dbReference>
<keyword evidence="2" id="KW-1133">Transmembrane helix</keyword>
<feature type="transmembrane region" description="Helical" evidence="2">
    <location>
        <begin position="809"/>
        <end position="828"/>
    </location>
</feature>
<name>A0A9P5RYQ6_9FUNG</name>
<feature type="compositionally biased region" description="Acidic residues" evidence="1">
    <location>
        <begin position="1751"/>
        <end position="1766"/>
    </location>
</feature>
<feature type="region of interest" description="Disordered" evidence="1">
    <location>
        <begin position="24"/>
        <end position="112"/>
    </location>
</feature>
<feature type="transmembrane region" description="Helical" evidence="2">
    <location>
        <begin position="1917"/>
        <end position="1937"/>
    </location>
</feature>
<feature type="region of interest" description="Disordered" evidence="1">
    <location>
        <begin position="1652"/>
        <end position="1718"/>
    </location>
</feature>
<feature type="compositionally biased region" description="Pro residues" evidence="1">
    <location>
        <begin position="683"/>
        <end position="699"/>
    </location>
</feature>
<sequence length="1966" mass="219880">MAGYNPPKSPSVNNLISFWSDLDVKSEGTTPAPSRSRGPQPILNQQQRLPATAALNAARSAAGVQSQSSPGLAQSPSSPQQHRTPVPSPSIPTLPSPSASSSPSPSRSSAPLFPLRSVAPMQSRVFGTQRHALDTIHARPLASPPAQAPRVMGPRAAHHLRPPHISTSMQGQSAGTATALAQPSPPRRQSVNPEGTLDPKAMLKKVGNDAGSVTLRRLSSKNERPGLSSDRQEYRLRDSNSANAPQSNIRSILPQGVTSPTTSFSSSSSSSTSALLSRPRSEEGIMKLAVIPPVESKEDTRKHHNHPARSHPLVSASEPLSRPLDVLLPLRDAKESPAAVELDRILSNTPNNPATSDNGRPSQDNVTRESRPGEGRAEPRVTPKSTAHRPTSEPVEPVVRSIPPRNERRTKTSVDDGGRQSTSFQGDNRSNRGSEIMYAVVKGVSSKPAIPKLVGASGSGTVVVEQGRRQNTALISDSDEIFRTKVADKSVDFRADRSDSKQSLAHSKVSSAATSSNSQSKRESVQSFTSLASTLDESIPEDSSSAFDDRDAQEETSLLRKAASTTIGDVLKDAGRNFGDSKLHSGSETAKITISDLPLRMHDQKYAGGTPLGTKRSESAPENSTLDSSEALFQPTAPLISYPALDAYLSSLKPNKFTEIPIETFGLGTSSLTDGNSSTKSKPLPPQPSKSKKPPPPDPRIGMFPPLNKIPEGITLDELKVNITKPAGFFDQELQNVMLSTAVDGIMSGESSNIGISYMRIEIIIDFLQFVGLYLSVSGNTFVNQKWMYAAVNIIPAVLSMDFPRVTGYGMIFLFLFGLVCWIALYTFKIMTRADPNDDIEGLEVSSWSLRSKKQRMETISIVFLLTTLYLPLAKLSFDALVWSDTMWPIANPYTTSDFPVLQPLGPSGIYRDPSDFCWVTSMKIQDLNFTYVIIPVAIFTLCANTFYFPLAIRRLVVQNLPRIDKYTEQGERRLDLDEEYKRLTNSDNCPYNFLYNGYRREHGTYKVVVMLNKLIAVVIVVLFSKDNCIFRGYERRIIESVRAGLQIVFTVSLIYRVYRTKPFLYASQNVSEYWSRACTVATSVIGLFIVLNVGPVSVNTLGIMLIATYVLMCIIVVWFSIRQTQKFQVMLKQIQQRLDFSLEIYNPRLNYFKHIKRRIWQETWTAMLLVEDSFKMPADAVVAYSQSPHRPPYLLNFKGTVAERHVENLRIVRQIGLRSYSQACQFLTPAMVRKRTLILKEFVGPDMYYAPEFMTSNIKTYFGKAYVVPFPFSVVFVYDESSVVVTLVKEHDLDRYIRQNQDPEIERRRELRYQLRALDGKFVVRPFVETRGIQKGRESNGTMEMSLVNAPVSYKRGLFTIHRKKMSNWQGHNMNPGFSVTITYSDGEIQDPEGSSQLLHETTIGHEVIGITRDFQVTPALARLLRDNHALISRGVRKVKKVMQAYQNHYRNEALRKDGTLSYAFFINVYDNPNLKQKELEPLLRATEENPKVVDPSRSVSMAIQYLYERMGAVNRTRCHQWWYLFWDDLYRKNHEEIPQLTAQEFSPAFPGSICYRPMARPDLEAFLEKQGCWLKGGRAGFMNVGVLNRIYTFLNVLVFDKMTKEQRQRQLEMTTVERQRLEQLFLVTKANVYTDGTYKRMPLMEGGVEASVDEDGLGRKSSSKGEKQGKKSRMGWFESITPGRRKSRINKQQQQQLHGLQQQTPGSPGHLQDHGRVDYFSPGYIIPQTWQQKASQFTALLIGGRPDDMIGESDEEDDLGESDEMAQKRRRRTTGSIETLPERQDSAADSMELKRVVTVRGVRSKGDSNDMLTEQHNPLLRAALQQTHQDRRQQQHLPPVQQPQRSSSPRPESWASISTLAESPVVLTINNNISSIQQKQGEGRGAPSSAEEGRSDSIAFSKDMLPWWGAVKAELSYIMATIYIGIMRFVAIMMCIRMRTRLRIISLFITFLGLAIASVGYLKA</sequence>
<feature type="compositionally biased region" description="Polar residues" evidence="1">
    <location>
        <begin position="346"/>
        <end position="365"/>
    </location>
</feature>
<feature type="compositionally biased region" description="Polar residues" evidence="1">
    <location>
        <begin position="165"/>
        <end position="193"/>
    </location>
</feature>
<accession>A0A9P5RYQ6</accession>
<feature type="compositionally biased region" description="Low complexity" evidence="1">
    <location>
        <begin position="1694"/>
        <end position="1705"/>
    </location>
</feature>
<evidence type="ECO:0000313" key="3">
    <source>
        <dbReference type="EMBL" id="KAF9150877.1"/>
    </source>
</evidence>
<feature type="region of interest" description="Disordered" evidence="1">
    <location>
        <begin position="602"/>
        <end position="628"/>
    </location>
</feature>
<feature type="compositionally biased region" description="Polar residues" evidence="1">
    <location>
        <begin position="525"/>
        <end position="546"/>
    </location>
</feature>
<reference evidence="3" key="1">
    <citation type="journal article" date="2020" name="Fungal Divers.">
        <title>Resolving the Mortierellaceae phylogeny through synthesis of multi-gene phylogenetics and phylogenomics.</title>
        <authorList>
            <person name="Vandepol N."/>
            <person name="Liber J."/>
            <person name="Desiro A."/>
            <person name="Na H."/>
            <person name="Kennedy M."/>
            <person name="Barry K."/>
            <person name="Grigoriev I.V."/>
            <person name="Miller A.N."/>
            <person name="O'Donnell K."/>
            <person name="Stajich J.E."/>
            <person name="Bonito G."/>
        </authorList>
    </citation>
    <scope>NUCLEOTIDE SEQUENCE</scope>
    <source>
        <strain evidence="3">NRRL 6426</strain>
    </source>
</reference>
<feature type="transmembrane region" description="Helical" evidence="2">
    <location>
        <begin position="1944"/>
        <end position="1964"/>
    </location>
</feature>
<keyword evidence="2" id="KW-0812">Transmembrane</keyword>
<feature type="compositionally biased region" description="Pro residues" evidence="1">
    <location>
        <begin position="86"/>
        <end position="95"/>
    </location>
</feature>
<feature type="region of interest" description="Disordered" evidence="1">
    <location>
        <begin position="1747"/>
        <end position="1794"/>
    </location>
</feature>
<feature type="compositionally biased region" description="Basic and acidic residues" evidence="1">
    <location>
        <begin position="1782"/>
        <end position="1794"/>
    </location>
</feature>
<feature type="region of interest" description="Disordered" evidence="1">
    <location>
        <begin position="138"/>
        <end position="317"/>
    </location>
</feature>
<feature type="compositionally biased region" description="Low complexity" evidence="1">
    <location>
        <begin position="505"/>
        <end position="519"/>
    </location>
</feature>
<feature type="transmembrane region" description="Helical" evidence="2">
    <location>
        <begin position="1074"/>
        <end position="1095"/>
    </location>
</feature>
<feature type="region of interest" description="Disordered" evidence="1">
    <location>
        <begin position="668"/>
        <end position="704"/>
    </location>
</feature>
<comment type="caution">
    <text evidence="3">The sequence shown here is derived from an EMBL/GenBank/DDBJ whole genome shotgun (WGS) entry which is preliminary data.</text>
</comment>
<feature type="transmembrane region" description="Helical" evidence="2">
    <location>
        <begin position="930"/>
        <end position="953"/>
    </location>
</feature>
<evidence type="ECO:0000256" key="2">
    <source>
        <dbReference type="SAM" id="Phobius"/>
    </source>
</evidence>
<feature type="compositionally biased region" description="Polar residues" evidence="1">
    <location>
        <begin position="63"/>
        <end position="83"/>
    </location>
</feature>
<protein>
    <submittedName>
        <fullName evidence="3">Uncharacterized protein</fullName>
    </submittedName>
</protein>
<feature type="compositionally biased region" description="Basic and acidic residues" evidence="1">
    <location>
        <begin position="405"/>
        <end position="418"/>
    </location>
</feature>
<feature type="transmembrane region" description="Helical" evidence="2">
    <location>
        <begin position="1102"/>
        <end position="1122"/>
    </location>
</feature>
<feature type="region of interest" description="Disordered" evidence="1">
    <location>
        <begin position="493"/>
        <end position="557"/>
    </location>
</feature>
<feature type="compositionally biased region" description="Low complexity" evidence="1">
    <location>
        <begin position="1837"/>
        <end position="1853"/>
    </location>
</feature>
<organism evidence="3 4">
    <name type="scientific">Linnemannia schmuckeri</name>
    <dbReference type="NCBI Taxonomy" id="64567"/>
    <lineage>
        <taxon>Eukaryota</taxon>
        <taxon>Fungi</taxon>
        <taxon>Fungi incertae sedis</taxon>
        <taxon>Mucoromycota</taxon>
        <taxon>Mortierellomycotina</taxon>
        <taxon>Mortierellomycetes</taxon>
        <taxon>Mortierellales</taxon>
        <taxon>Mortierellaceae</taxon>
        <taxon>Linnemannia</taxon>
    </lineage>
</organism>
<feature type="region of interest" description="Disordered" evidence="1">
    <location>
        <begin position="1828"/>
        <end position="1857"/>
    </location>
</feature>
<dbReference type="OrthoDB" id="10261361at2759"/>
<feature type="compositionally biased region" description="Polar residues" evidence="1">
    <location>
        <begin position="239"/>
        <end position="250"/>
    </location>
</feature>
<keyword evidence="4" id="KW-1185">Reference proteome</keyword>
<gene>
    <name evidence="3" type="ORF">BG015_007301</name>
</gene>
<evidence type="ECO:0000256" key="1">
    <source>
        <dbReference type="SAM" id="MobiDB-lite"/>
    </source>
</evidence>
<feature type="compositionally biased region" description="Low complexity" evidence="1">
    <location>
        <begin position="96"/>
        <end position="112"/>
    </location>
</feature>
<feature type="transmembrane region" description="Helical" evidence="2">
    <location>
        <begin position="859"/>
        <end position="878"/>
    </location>
</feature>
<feature type="compositionally biased region" description="Low complexity" evidence="1">
    <location>
        <begin position="258"/>
        <end position="278"/>
    </location>
</feature>
<feature type="compositionally biased region" description="Basic and acidic residues" evidence="1">
    <location>
        <begin position="366"/>
        <end position="381"/>
    </location>
</feature>
<proteinExistence type="predicted"/>
<keyword evidence="2" id="KW-0472">Membrane</keyword>
<feature type="compositionally biased region" description="Basic and acidic residues" evidence="1">
    <location>
        <begin position="220"/>
        <end position="238"/>
    </location>
</feature>
<feature type="compositionally biased region" description="Polar residues" evidence="1">
    <location>
        <begin position="419"/>
        <end position="431"/>
    </location>
</feature>
<feature type="region of interest" description="Disordered" evidence="1">
    <location>
        <begin position="341"/>
        <end position="431"/>
    </location>
</feature>
<evidence type="ECO:0000313" key="4">
    <source>
        <dbReference type="Proteomes" id="UP000748756"/>
    </source>
</evidence>
<feature type="compositionally biased region" description="Low complexity" evidence="1">
    <location>
        <begin position="51"/>
        <end position="62"/>
    </location>
</feature>
<dbReference type="Proteomes" id="UP000748756">
    <property type="component" value="Unassembled WGS sequence"/>
</dbReference>